<evidence type="ECO:0000313" key="2">
    <source>
        <dbReference type="EMBL" id="KAJ3443128.1"/>
    </source>
</evidence>
<dbReference type="Pfam" id="PF13516">
    <property type="entry name" value="LRR_6"/>
    <property type="match status" value="3"/>
</dbReference>
<dbReference type="EMBL" id="JANTQA010000023">
    <property type="protein sequence ID" value="KAJ3443128.1"/>
    <property type="molecule type" value="Genomic_DNA"/>
</dbReference>
<evidence type="ECO:0000313" key="3">
    <source>
        <dbReference type="Proteomes" id="UP001146793"/>
    </source>
</evidence>
<dbReference type="SUPFAM" id="SSF52047">
    <property type="entry name" value="RNI-like"/>
    <property type="match status" value="1"/>
</dbReference>
<dbReference type="PROSITE" id="PS51450">
    <property type="entry name" value="LRR"/>
    <property type="match status" value="1"/>
</dbReference>
<evidence type="ECO:0000256" key="1">
    <source>
        <dbReference type="SAM" id="MobiDB-lite"/>
    </source>
</evidence>
<dbReference type="Proteomes" id="UP001146793">
    <property type="component" value="Unassembled WGS sequence"/>
</dbReference>
<proteinExistence type="predicted"/>
<comment type="caution">
    <text evidence="2">The sequence shown here is derived from an EMBL/GenBank/DDBJ whole genome shotgun (WGS) entry which is preliminary data.</text>
</comment>
<feature type="compositionally biased region" description="Basic and acidic residues" evidence="1">
    <location>
        <begin position="330"/>
        <end position="392"/>
    </location>
</feature>
<dbReference type="InterPro" id="IPR052394">
    <property type="entry name" value="LRR-containing"/>
</dbReference>
<accession>A0AAV7ZNE6</accession>
<dbReference type="PANTHER" id="PTHR24114">
    <property type="entry name" value="LEUCINE RICH REPEAT FAMILY PROTEIN"/>
    <property type="match status" value="1"/>
</dbReference>
<reference evidence="2" key="1">
    <citation type="submission" date="2022-08" db="EMBL/GenBank/DDBJ databases">
        <title>Novel sulphate-reducing endosymbionts in the free-living metamonad Anaeramoeba.</title>
        <authorList>
            <person name="Jerlstrom-Hultqvist J."/>
            <person name="Cepicka I."/>
            <person name="Gallot-Lavallee L."/>
            <person name="Salas-Leiva D."/>
            <person name="Curtis B.A."/>
            <person name="Zahonova K."/>
            <person name="Pipaliya S."/>
            <person name="Dacks J."/>
            <person name="Roger A.J."/>
        </authorList>
    </citation>
    <scope>NUCLEOTIDE SEQUENCE</scope>
    <source>
        <strain evidence="2">Busselton2</strain>
    </source>
</reference>
<dbReference type="PANTHER" id="PTHR24114:SF2">
    <property type="entry name" value="F-BOX DOMAIN-CONTAINING PROTEIN-RELATED"/>
    <property type="match status" value="1"/>
</dbReference>
<dbReference type="Gene3D" id="3.80.10.10">
    <property type="entry name" value="Ribonuclease Inhibitor"/>
    <property type="match status" value="1"/>
</dbReference>
<dbReference type="AlphaFoldDB" id="A0AAV7ZNE6"/>
<dbReference type="SMART" id="SM00368">
    <property type="entry name" value="LRR_RI"/>
    <property type="match status" value="2"/>
</dbReference>
<name>A0AAV7ZNE6_9EUKA</name>
<feature type="compositionally biased region" description="Basic residues" evidence="1">
    <location>
        <begin position="393"/>
        <end position="405"/>
    </location>
</feature>
<feature type="region of interest" description="Disordered" evidence="1">
    <location>
        <begin position="330"/>
        <end position="412"/>
    </location>
</feature>
<dbReference type="InterPro" id="IPR001611">
    <property type="entry name" value="Leu-rich_rpt"/>
</dbReference>
<dbReference type="InterPro" id="IPR032675">
    <property type="entry name" value="LRR_dom_sf"/>
</dbReference>
<gene>
    <name evidence="2" type="ORF">M0812_08959</name>
</gene>
<organism evidence="2 3">
    <name type="scientific">Anaeramoeba flamelloides</name>
    <dbReference type="NCBI Taxonomy" id="1746091"/>
    <lineage>
        <taxon>Eukaryota</taxon>
        <taxon>Metamonada</taxon>
        <taxon>Anaeramoebidae</taxon>
        <taxon>Anaeramoeba</taxon>
    </lineage>
</organism>
<protein>
    <submittedName>
        <fullName evidence="2">Leucine rich repeat family protein</fullName>
    </submittedName>
</protein>
<sequence length="448" mass="53808">MRPEGMIAFSEALKVNQTLTNLNLTWNQIGNEEGIQSLSEALKINHTLICLNLSRNQIGAEGMQALSESLKSNQNLTHLNLSWNHVNQDVLETDQERNVQEFRQSLKINKSIIDLNFDKNKINKDDQNEIQNLVKRNLDLQKKLTKSVKDGNFQEFQELIKIEKIPLIYQSAPDQEIISKRNFFIEYQKMPKQKKSAIDLLNPNEILIQDFKNYYDQFITSSSSNFNNNEKSTSFPNKLIAEKEIMLMRIGKEWKTIKNEFKNELTKKQKKIFLKWLYCPKQKKNENKNDDYKIKSIQINKFILCLRSNLFREMILHTFPFQKEIENQNENTKKKEKEKKNEKEKGKKIKNEKEKEKKNEKEKEKKIKIEKEKENKMEKEKVKENVKKIEKEKRKRKRKRKRKNRSNNQDTEYFTSIPEFYPFFLTEFYNFNFTPFTFNIEMKKKKQQ</sequence>